<dbReference type="eggNOG" id="COG1637">
    <property type="taxonomic scope" value="Bacteria"/>
</dbReference>
<organism evidence="3 4">
    <name type="scientific">Hirschia baltica (strain ATCC 49814 / DSM 5838 / IFAM 1418)</name>
    <dbReference type="NCBI Taxonomy" id="582402"/>
    <lineage>
        <taxon>Bacteria</taxon>
        <taxon>Pseudomonadati</taxon>
        <taxon>Pseudomonadota</taxon>
        <taxon>Alphaproteobacteria</taxon>
        <taxon>Hyphomonadales</taxon>
        <taxon>Hyphomonadaceae</taxon>
        <taxon>Hirschia</taxon>
    </lineage>
</organism>
<dbReference type="Proteomes" id="UP000002745">
    <property type="component" value="Chromosome"/>
</dbReference>
<dbReference type="HOGENOM" id="CLU_1169403_0_0_5"/>
<dbReference type="AlphaFoldDB" id="C6XRV6"/>
<protein>
    <recommendedName>
        <fullName evidence="2">Endonuclease NucS C-terminal domain-containing protein</fullName>
    </recommendedName>
</protein>
<dbReference type="EMBL" id="CP001678">
    <property type="protein sequence ID" value="ACT60716.1"/>
    <property type="molecule type" value="Genomic_DNA"/>
</dbReference>
<keyword evidence="4" id="KW-1185">Reference proteome</keyword>
<dbReference type="OrthoDB" id="8477544at2"/>
<gene>
    <name evidence="3" type="ordered locus">Hbal_3048</name>
</gene>
<reference evidence="4" key="1">
    <citation type="journal article" date="2011" name="J. Bacteriol.">
        <title>Genome sequences of eight morphologically diverse alphaproteobacteria.</title>
        <authorList>
            <consortium name="US DOE Joint Genome Institute"/>
            <person name="Brown P.J."/>
            <person name="Kysela D.T."/>
            <person name="Buechlein A."/>
            <person name="Hemmerich C."/>
            <person name="Brun Y.V."/>
        </authorList>
    </citation>
    <scope>NUCLEOTIDE SEQUENCE [LARGE SCALE GENOMIC DNA]</scope>
    <source>
        <strain evidence="4">ATCC 49814 / DSM 5838 / IFAM 1418</strain>
    </source>
</reference>
<sequence>MRQDYLQWLEEQKYAEGTQSAQIHRVKKVEEFYGDLEEHFRQNTLQDVINSLQYSVFDERARKPNPSKIVFNGNIRNNLQSYKNAVVRYEKFLGGGFFEREFTSDNVNSDIENQTKQKFSLERDMQSMLRNNITQLDENLRIIDDGAERSVDSGFIDITCEDDEGIVIVELKAGKVDSRAIGQILGYMGDTELEEDRPVRGILIAHDFDKRTKAAARIVPSLELRQYSIEFKFTSLE</sequence>
<proteinExistence type="predicted"/>
<dbReference type="STRING" id="582402.Hbal_3048"/>
<keyword evidence="1" id="KW-0238">DNA-binding</keyword>
<evidence type="ECO:0000259" key="2">
    <source>
        <dbReference type="Pfam" id="PF01939"/>
    </source>
</evidence>
<evidence type="ECO:0000313" key="4">
    <source>
        <dbReference type="Proteomes" id="UP000002745"/>
    </source>
</evidence>
<dbReference type="GO" id="GO:0003677">
    <property type="term" value="F:DNA binding"/>
    <property type="evidence" value="ECO:0007669"/>
    <property type="project" value="UniProtKB-KW"/>
</dbReference>
<dbReference type="Gene3D" id="3.40.1350.10">
    <property type="match status" value="1"/>
</dbReference>
<dbReference type="Pfam" id="PF01939">
    <property type="entry name" value="NucS_C"/>
    <property type="match status" value="1"/>
</dbReference>
<dbReference type="GO" id="GO:0004519">
    <property type="term" value="F:endonuclease activity"/>
    <property type="evidence" value="ECO:0007669"/>
    <property type="project" value="InterPro"/>
</dbReference>
<dbReference type="CDD" id="cd22341">
    <property type="entry name" value="NucS-like"/>
    <property type="match status" value="1"/>
</dbReference>
<dbReference type="KEGG" id="hba:Hbal_3048"/>
<evidence type="ECO:0000256" key="1">
    <source>
        <dbReference type="ARBA" id="ARBA00023125"/>
    </source>
</evidence>
<dbReference type="RefSeq" id="WP_015828866.1">
    <property type="nucleotide sequence ID" value="NC_012982.1"/>
</dbReference>
<feature type="domain" description="Endonuclease NucS C-terminal" evidence="2">
    <location>
        <begin position="122"/>
        <end position="212"/>
    </location>
</feature>
<accession>C6XRV6</accession>
<evidence type="ECO:0000313" key="3">
    <source>
        <dbReference type="EMBL" id="ACT60716.1"/>
    </source>
</evidence>
<name>C6XRV6_HIRBI</name>
<dbReference type="InterPro" id="IPR048301">
    <property type="entry name" value="NucS_C"/>
</dbReference>
<dbReference type="InterPro" id="IPR002793">
    <property type="entry name" value="Endonuclease_NucS"/>
</dbReference>
<dbReference type="PANTHER" id="PTHR38814">
    <property type="entry name" value="ENDONUCLEASE NUCS"/>
    <property type="match status" value="1"/>
</dbReference>
<dbReference type="PANTHER" id="PTHR38814:SF1">
    <property type="entry name" value="ENDONUCLEASE NUCS"/>
    <property type="match status" value="1"/>
</dbReference>
<dbReference type="InterPro" id="IPR011856">
    <property type="entry name" value="tRNA_endonuc-like_dom_sf"/>
</dbReference>